<evidence type="ECO:0000256" key="6">
    <source>
        <dbReference type="ARBA" id="ARBA00022640"/>
    </source>
</evidence>
<comment type="similarity">
    <text evidence="3">Belongs to the psaH family.</text>
</comment>
<evidence type="ECO:0000313" key="13">
    <source>
        <dbReference type="Proteomes" id="UP000485058"/>
    </source>
</evidence>
<evidence type="ECO:0000256" key="5">
    <source>
        <dbReference type="ARBA" id="ARBA00022531"/>
    </source>
</evidence>
<gene>
    <name evidence="12" type="ORF">HaLaN_16930</name>
</gene>
<reference evidence="12 13" key="1">
    <citation type="submission" date="2020-02" db="EMBL/GenBank/DDBJ databases">
        <title>Draft genome sequence of Haematococcus lacustris strain NIES-144.</title>
        <authorList>
            <person name="Morimoto D."/>
            <person name="Nakagawa S."/>
            <person name="Yoshida T."/>
            <person name="Sawayama S."/>
        </authorList>
    </citation>
    <scope>NUCLEOTIDE SEQUENCE [LARGE SCALE GENOMIC DNA]</scope>
    <source>
        <strain evidence="12 13">NIES-144</strain>
    </source>
</reference>
<keyword evidence="8" id="KW-0603">Photosystem I</keyword>
<keyword evidence="4" id="KW-0150">Chloroplast</keyword>
<evidence type="ECO:0000256" key="10">
    <source>
        <dbReference type="ARBA" id="ARBA00023136"/>
    </source>
</evidence>
<keyword evidence="6" id="KW-0934">Plastid</keyword>
<organism evidence="12 13">
    <name type="scientific">Haematococcus lacustris</name>
    <name type="common">Green alga</name>
    <name type="synonym">Haematococcus pluvialis</name>
    <dbReference type="NCBI Taxonomy" id="44745"/>
    <lineage>
        <taxon>Eukaryota</taxon>
        <taxon>Viridiplantae</taxon>
        <taxon>Chlorophyta</taxon>
        <taxon>core chlorophytes</taxon>
        <taxon>Chlorophyceae</taxon>
        <taxon>CS clade</taxon>
        <taxon>Chlamydomonadales</taxon>
        <taxon>Haematococcaceae</taxon>
        <taxon>Haematococcus</taxon>
    </lineage>
</organism>
<feature type="region of interest" description="Disordered" evidence="11">
    <location>
        <begin position="114"/>
        <end position="133"/>
    </location>
</feature>
<protein>
    <recommendedName>
        <fullName evidence="14">Photosystem I reaction center subunit VI, chloroplastic</fullName>
    </recommendedName>
</protein>
<dbReference type="Proteomes" id="UP000485058">
    <property type="component" value="Unassembled WGS sequence"/>
</dbReference>
<evidence type="ECO:0008006" key="14">
    <source>
        <dbReference type="Google" id="ProtNLM"/>
    </source>
</evidence>
<accession>A0A699ZCR1</accession>
<feature type="non-terminal residue" evidence="12">
    <location>
        <position position="1"/>
    </location>
</feature>
<dbReference type="PANTHER" id="PTHR34787:SF1">
    <property type="entry name" value="PHOTOSYSTEM I REACTION CENTER SUBUNIT VI-2, CHLOROPLASTIC"/>
    <property type="match status" value="1"/>
</dbReference>
<keyword evidence="7" id="KW-0812">Transmembrane</keyword>
<keyword evidence="9" id="KW-0793">Thylakoid</keyword>
<evidence type="ECO:0000256" key="2">
    <source>
        <dbReference type="ARBA" id="ARBA00004581"/>
    </source>
</evidence>
<dbReference type="AlphaFoldDB" id="A0A699ZCR1"/>
<evidence type="ECO:0000256" key="7">
    <source>
        <dbReference type="ARBA" id="ARBA00022692"/>
    </source>
</evidence>
<sequence>MASLCAQKSSVAGLRASAVRPSASRRPVRVCAKYGEESKYFDLKDLENTTGSWDMYGVEEKKRYPALQETFFKQAADILGRREAINAFVALTGAAGILAWGAKGSAIVELPITTGPREGKTENGKGGSVRSRI</sequence>
<evidence type="ECO:0000256" key="9">
    <source>
        <dbReference type="ARBA" id="ARBA00023078"/>
    </source>
</evidence>
<evidence type="ECO:0000256" key="4">
    <source>
        <dbReference type="ARBA" id="ARBA00022528"/>
    </source>
</evidence>
<keyword evidence="13" id="KW-1185">Reference proteome</keyword>
<name>A0A699ZCR1_HAELA</name>
<dbReference type="GO" id="GO:0009538">
    <property type="term" value="C:photosystem I reaction center"/>
    <property type="evidence" value="ECO:0007669"/>
    <property type="project" value="InterPro"/>
</dbReference>
<dbReference type="Pfam" id="PF03244">
    <property type="entry name" value="PSI_PsaH"/>
    <property type="match status" value="1"/>
</dbReference>
<proteinExistence type="inferred from homology"/>
<dbReference type="InterPro" id="IPR004928">
    <property type="entry name" value="PSI_PsaH"/>
</dbReference>
<evidence type="ECO:0000313" key="12">
    <source>
        <dbReference type="EMBL" id="GFH19901.1"/>
    </source>
</evidence>
<evidence type="ECO:0000256" key="8">
    <source>
        <dbReference type="ARBA" id="ARBA00022836"/>
    </source>
</evidence>
<keyword evidence="10" id="KW-0472">Membrane</keyword>
<dbReference type="PANTHER" id="PTHR34787">
    <property type="entry name" value="PHOTOSYSTEM I REACTION CENTER SUBUNIT VI-2, CHLOROPLASTIC"/>
    <property type="match status" value="1"/>
</dbReference>
<evidence type="ECO:0000256" key="11">
    <source>
        <dbReference type="SAM" id="MobiDB-lite"/>
    </source>
</evidence>
<evidence type="ECO:0000256" key="1">
    <source>
        <dbReference type="ARBA" id="ARBA00002502"/>
    </source>
</evidence>
<dbReference type="EMBL" id="BLLF01001538">
    <property type="protein sequence ID" value="GFH19901.1"/>
    <property type="molecule type" value="Genomic_DNA"/>
</dbReference>
<keyword evidence="5" id="KW-0602">Photosynthesis</keyword>
<dbReference type="GO" id="GO:0009535">
    <property type="term" value="C:chloroplast thylakoid membrane"/>
    <property type="evidence" value="ECO:0007669"/>
    <property type="project" value="UniProtKB-SubCell"/>
</dbReference>
<comment type="caution">
    <text evidence="12">The sequence shown here is derived from an EMBL/GenBank/DDBJ whole genome shotgun (WGS) entry which is preliminary data.</text>
</comment>
<evidence type="ECO:0000256" key="3">
    <source>
        <dbReference type="ARBA" id="ARBA00010155"/>
    </source>
</evidence>
<comment type="function">
    <text evidence="1">Possible role could be the docking of the LHC I antenna complex to the core complex.</text>
</comment>
<comment type="subcellular location">
    <subcellularLocation>
        <location evidence="2">Plastid</location>
        <location evidence="2">Chloroplast thylakoid membrane</location>
        <topology evidence="2">Single-pass membrane protein</topology>
    </subcellularLocation>
</comment>
<dbReference type="GO" id="GO:0015979">
    <property type="term" value="P:photosynthesis"/>
    <property type="evidence" value="ECO:0007669"/>
    <property type="project" value="UniProtKB-KW"/>
</dbReference>